<dbReference type="PANTHER" id="PTHR45937:SF1">
    <property type="entry name" value="ASPARAGINE SYNTHETASE DOMAIN-CONTAINING PROTEIN 1"/>
    <property type="match status" value="1"/>
</dbReference>
<feature type="compositionally biased region" description="Polar residues" evidence="4">
    <location>
        <begin position="1"/>
        <end position="19"/>
    </location>
</feature>
<dbReference type="InterPro" id="IPR001962">
    <property type="entry name" value="Asn_synthase"/>
</dbReference>
<evidence type="ECO:0000256" key="3">
    <source>
        <dbReference type="ARBA" id="ARBA00022962"/>
    </source>
</evidence>
<feature type="compositionally biased region" description="Basic and acidic residues" evidence="4">
    <location>
        <begin position="25"/>
        <end position="46"/>
    </location>
</feature>
<dbReference type="PANTHER" id="PTHR45937">
    <property type="entry name" value="ASPARAGINE SYNTHETASE DOMAIN-CONTAINING PROTEIN 1"/>
    <property type="match status" value="1"/>
</dbReference>
<dbReference type="InterPro" id="IPR029055">
    <property type="entry name" value="Ntn_hydrolases_N"/>
</dbReference>
<evidence type="ECO:0000256" key="4">
    <source>
        <dbReference type="SAM" id="MobiDB-lite"/>
    </source>
</evidence>
<dbReference type="Pfam" id="PF00733">
    <property type="entry name" value="Asn_synthase"/>
    <property type="match status" value="1"/>
</dbReference>
<keyword evidence="2" id="KW-0061">Asparagine biosynthesis</keyword>
<reference evidence="7" key="1">
    <citation type="submission" date="2023-07" db="EMBL/GenBank/DDBJ databases">
        <authorList>
            <consortium name="AG Swart"/>
            <person name="Singh M."/>
            <person name="Singh A."/>
            <person name="Seah K."/>
            <person name="Emmerich C."/>
        </authorList>
    </citation>
    <scope>NUCLEOTIDE SEQUENCE</scope>
    <source>
        <strain evidence="7">DP1</strain>
    </source>
</reference>
<keyword evidence="3" id="KW-0315">Glutamine amidotransferase</keyword>
<dbReference type="Gene3D" id="3.40.50.620">
    <property type="entry name" value="HUPs"/>
    <property type="match status" value="1"/>
</dbReference>
<feature type="region of interest" description="Disordered" evidence="4">
    <location>
        <begin position="1"/>
        <end position="46"/>
    </location>
</feature>
<dbReference type="AlphaFoldDB" id="A0AAD1Y8F9"/>
<dbReference type="CDD" id="cd01991">
    <property type="entry name" value="Asn_synthase_B_C"/>
    <property type="match status" value="1"/>
</dbReference>
<evidence type="ECO:0000313" key="7">
    <source>
        <dbReference type="EMBL" id="CAI2386414.1"/>
    </source>
</evidence>
<dbReference type="InterPro" id="IPR051857">
    <property type="entry name" value="Asn_synthetase_domain"/>
</dbReference>
<feature type="domain" description="Glutamine amidotransferase type-2" evidence="6">
    <location>
        <begin position="105"/>
        <end position="220"/>
    </location>
</feature>
<comment type="caution">
    <text evidence="7">The sequence shown here is derived from an EMBL/GenBank/DDBJ whole genome shotgun (WGS) entry which is preliminary data.</text>
</comment>
<dbReference type="GO" id="GO:0006529">
    <property type="term" value="P:asparagine biosynthetic process"/>
    <property type="evidence" value="ECO:0007669"/>
    <property type="project" value="UniProtKB-KW"/>
</dbReference>
<name>A0AAD1Y8F9_EUPCR</name>
<feature type="domain" description="Asparagine synthetase" evidence="5">
    <location>
        <begin position="560"/>
        <end position="638"/>
    </location>
</feature>
<sequence length="679" mass="77137">MRLLSQANLSQQKLSSSTGVAALSEESKKDTTKSKNKIDRMNEEQKEEVIEMQDFLPNENPTDEQIELIIGSRGPSYQCMMNSSSHNENPIHLYSSVLHLRGEEVTHQPFTDDLGNLFQYNGEIFRIQGDNEHDFDLITQNDGQQLFKIMTQLSQELHSQKISFYEYQKKFEKLFFNSLEGDFALCYFDDLNQILILTRDMFGKRSLLVGLSEEESKLTVMSTSVFPSNHKVYEVPANSILFIATSEGTGVPENCEDMNQFFCFAVNHSVNYDVSPSLIRWEQEIFTSEDSELTFEDSLELVHQSLLQSVRQRFESIPEVVFKNPSQEESKEIEYQETQSEVAVLFSGGIDSTLLAALICEVCQDNKNEGTPKVSSIDLLTICFGRNSSDLLTSIISYHQLCQKFPTVKLNLIIIEKTQKDIELLESGGNYTLKQLIHPKSSHMDFNIACALHLASQGKGKILDSEAFFSQDFFQEVIEAVSKSCIEKEEEKAEENPEGSKKSYDSNMITKVIEKNLDLQNLEDYFLPGVFNSSAKVLMSGLGADEVFGGYARYSTASKRSMKDLQDEISLDLDRLWERNFGRDDRAISSTGKECRYPFLDKNILKTASQIPIDYICDFTMPRGIGEKRILRKLAQSLNLNLVQHFEKRAIQFGTRIAKISNKAKFGSNRKANGVAQYV</sequence>
<dbReference type="InterPro" id="IPR017932">
    <property type="entry name" value="GATase_2_dom"/>
</dbReference>
<dbReference type="InterPro" id="IPR014729">
    <property type="entry name" value="Rossmann-like_a/b/a_fold"/>
</dbReference>
<evidence type="ECO:0000259" key="6">
    <source>
        <dbReference type="Pfam" id="PF13537"/>
    </source>
</evidence>
<accession>A0AAD1Y8F9</accession>
<dbReference type="SUPFAM" id="SSF52402">
    <property type="entry name" value="Adenine nucleotide alpha hydrolases-like"/>
    <property type="match status" value="2"/>
</dbReference>
<gene>
    <name evidence="7" type="ORF">ECRASSUSDP1_LOCUS28029</name>
</gene>
<dbReference type="Proteomes" id="UP001295684">
    <property type="component" value="Unassembled WGS sequence"/>
</dbReference>
<keyword evidence="8" id="KW-1185">Reference proteome</keyword>
<dbReference type="Pfam" id="PF13537">
    <property type="entry name" value="GATase_7"/>
    <property type="match status" value="1"/>
</dbReference>
<proteinExistence type="predicted"/>
<evidence type="ECO:0000256" key="2">
    <source>
        <dbReference type="ARBA" id="ARBA00022888"/>
    </source>
</evidence>
<evidence type="ECO:0000256" key="1">
    <source>
        <dbReference type="ARBA" id="ARBA00022605"/>
    </source>
</evidence>
<dbReference type="EMBL" id="CAMPGE010028921">
    <property type="protein sequence ID" value="CAI2386414.1"/>
    <property type="molecule type" value="Genomic_DNA"/>
</dbReference>
<dbReference type="GO" id="GO:0004066">
    <property type="term" value="F:asparagine synthase (glutamine-hydrolyzing) activity"/>
    <property type="evidence" value="ECO:0007669"/>
    <property type="project" value="InterPro"/>
</dbReference>
<evidence type="ECO:0000259" key="5">
    <source>
        <dbReference type="Pfam" id="PF00733"/>
    </source>
</evidence>
<keyword evidence="1" id="KW-0028">Amino-acid biosynthesis</keyword>
<evidence type="ECO:0000313" key="8">
    <source>
        <dbReference type="Proteomes" id="UP001295684"/>
    </source>
</evidence>
<protein>
    <submittedName>
        <fullName evidence="7">Uncharacterized protein</fullName>
    </submittedName>
</protein>
<dbReference type="Gene3D" id="3.60.20.10">
    <property type="entry name" value="Glutamine Phosphoribosylpyrophosphate, subunit 1, domain 1"/>
    <property type="match status" value="1"/>
</dbReference>
<organism evidence="7 8">
    <name type="scientific">Euplotes crassus</name>
    <dbReference type="NCBI Taxonomy" id="5936"/>
    <lineage>
        <taxon>Eukaryota</taxon>
        <taxon>Sar</taxon>
        <taxon>Alveolata</taxon>
        <taxon>Ciliophora</taxon>
        <taxon>Intramacronucleata</taxon>
        <taxon>Spirotrichea</taxon>
        <taxon>Hypotrichia</taxon>
        <taxon>Euplotida</taxon>
        <taxon>Euplotidae</taxon>
        <taxon>Moneuplotes</taxon>
    </lineage>
</organism>
<dbReference type="SUPFAM" id="SSF56235">
    <property type="entry name" value="N-terminal nucleophile aminohydrolases (Ntn hydrolases)"/>
    <property type="match status" value="1"/>
</dbReference>